<dbReference type="AlphaFoldDB" id="A0A8S9YUH6"/>
<protein>
    <submittedName>
        <fullName evidence="1">Uncharacterized protein</fullName>
    </submittedName>
</protein>
<organism evidence="1 2">
    <name type="scientific">Paragonimus skrjabini miyazakii</name>
    <dbReference type="NCBI Taxonomy" id="59628"/>
    <lineage>
        <taxon>Eukaryota</taxon>
        <taxon>Metazoa</taxon>
        <taxon>Spiralia</taxon>
        <taxon>Lophotrochozoa</taxon>
        <taxon>Platyhelminthes</taxon>
        <taxon>Trematoda</taxon>
        <taxon>Digenea</taxon>
        <taxon>Plagiorchiida</taxon>
        <taxon>Troglotremata</taxon>
        <taxon>Troglotrematidae</taxon>
        <taxon>Paragonimus</taxon>
    </lineage>
</organism>
<evidence type="ECO:0000313" key="1">
    <source>
        <dbReference type="EMBL" id="KAF7255548.1"/>
    </source>
</evidence>
<comment type="caution">
    <text evidence="1">The sequence shown here is derived from an EMBL/GenBank/DDBJ whole genome shotgun (WGS) entry which is preliminary data.</text>
</comment>
<reference evidence="1" key="1">
    <citation type="submission" date="2019-07" db="EMBL/GenBank/DDBJ databases">
        <title>Annotation for the trematode Paragonimus miyazaki's.</title>
        <authorList>
            <person name="Choi Y.-J."/>
        </authorList>
    </citation>
    <scope>NUCLEOTIDE SEQUENCE</scope>
    <source>
        <strain evidence="1">Japan</strain>
    </source>
</reference>
<accession>A0A8S9YUH6</accession>
<evidence type="ECO:0000313" key="2">
    <source>
        <dbReference type="Proteomes" id="UP000822476"/>
    </source>
</evidence>
<keyword evidence="2" id="KW-1185">Reference proteome</keyword>
<gene>
    <name evidence="1" type="ORF">EG68_07934</name>
</gene>
<name>A0A8S9YUH6_9TREM</name>
<proteinExistence type="predicted"/>
<dbReference type="EMBL" id="JTDE01003878">
    <property type="protein sequence ID" value="KAF7255548.1"/>
    <property type="molecule type" value="Genomic_DNA"/>
</dbReference>
<sequence length="83" mass="9541">MFRAFSHKSQAISLLASSQQEKKAHFLLRSKLGGSSRFNWNYCLNRSAILRASLIETKNRDSTNYYKSFKPDTTFSVLCSVEQ</sequence>
<dbReference type="Proteomes" id="UP000822476">
    <property type="component" value="Unassembled WGS sequence"/>
</dbReference>